<protein>
    <submittedName>
        <fullName evidence="6">DeoR/GlpR transcriptional regulator</fullName>
    </submittedName>
</protein>
<keyword evidence="1" id="KW-0678">Repressor</keyword>
<proteinExistence type="predicted"/>
<gene>
    <name evidence="6" type="ORF">D7S89_20710</name>
</gene>
<dbReference type="SUPFAM" id="SSF100950">
    <property type="entry name" value="NagB/RpiA/CoA transferase-like"/>
    <property type="match status" value="1"/>
</dbReference>
<dbReference type="InterPro" id="IPR018356">
    <property type="entry name" value="Tscrpt_reg_HTH_DeoR_CS"/>
</dbReference>
<accession>A0A494X3H6</accession>
<dbReference type="GO" id="GO:0003677">
    <property type="term" value="F:DNA binding"/>
    <property type="evidence" value="ECO:0007669"/>
    <property type="project" value="UniProtKB-KW"/>
</dbReference>
<keyword evidence="7" id="KW-1185">Reference proteome</keyword>
<dbReference type="InterPro" id="IPR050313">
    <property type="entry name" value="Carb_Metab_HTH_regulators"/>
</dbReference>
<dbReference type="GO" id="GO:0003700">
    <property type="term" value="F:DNA-binding transcription factor activity"/>
    <property type="evidence" value="ECO:0007669"/>
    <property type="project" value="InterPro"/>
</dbReference>
<feature type="domain" description="HTH deoR-type" evidence="5">
    <location>
        <begin position="3"/>
        <end position="58"/>
    </location>
</feature>
<keyword evidence="2" id="KW-0805">Transcription regulation</keyword>
<evidence type="ECO:0000256" key="4">
    <source>
        <dbReference type="ARBA" id="ARBA00023163"/>
    </source>
</evidence>
<reference evidence="6 7" key="1">
    <citation type="submission" date="2018-10" db="EMBL/GenBank/DDBJ databases">
        <title>Paraburkholderia sp. 7MK8-2, isolated from soil.</title>
        <authorList>
            <person name="Gao Z.-H."/>
            <person name="Qiu L.-H."/>
        </authorList>
    </citation>
    <scope>NUCLEOTIDE SEQUENCE [LARGE SCALE GENOMIC DNA]</scope>
    <source>
        <strain evidence="6 7">7MK8-2</strain>
    </source>
</reference>
<evidence type="ECO:0000256" key="2">
    <source>
        <dbReference type="ARBA" id="ARBA00023015"/>
    </source>
</evidence>
<dbReference type="PRINTS" id="PR00037">
    <property type="entry name" value="HTHLACR"/>
</dbReference>
<keyword evidence="3" id="KW-0238">DNA-binding</keyword>
<keyword evidence="4" id="KW-0804">Transcription</keyword>
<comment type="caution">
    <text evidence="6">The sequence shown here is derived from an EMBL/GenBank/DDBJ whole genome shotgun (WGS) entry which is preliminary data.</text>
</comment>
<dbReference type="InterPro" id="IPR036390">
    <property type="entry name" value="WH_DNA-bd_sf"/>
</dbReference>
<dbReference type="OrthoDB" id="9814815at2"/>
<dbReference type="SMART" id="SM01134">
    <property type="entry name" value="DeoRC"/>
    <property type="match status" value="1"/>
</dbReference>
<dbReference type="InterPro" id="IPR037171">
    <property type="entry name" value="NagB/RpiA_transferase-like"/>
</dbReference>
<dbReference type="InterPro" id="IPR014036">
    <property type="entry name" value="DeoR-like_C"/>
</dbReference>
<dbReference type="EMBL" id="RBZV01000010">
    <property type="protein sequence ID" value="RKP45247.1"/>
    <property type="molecule type" value="Genomic_DNA"/>
</dbReference>
<dbReference type="Gene3D" id="3.40.50.1360">
    <property type="match status" value="1"/>
</dbReference>
<dbReference type="SUPFAM" id="SSF46785">
    <property type="entry name" value="Winged helix' DNA-binding domain"/>
    <property type="match status" value="1"/>
</dbReference>
<dbReference type="RefSeq" id="WP_121280617.1">
    <property type="nucleotide sequence ID" value="NZ_RBZV01000010.1"/>
</dbReference>
<evidence type="ECO:0000313" key="6">
    <source>
        <dbReference type="EMBL" id="RKP45247.1"/>
    </source>
</evidence>
<dbReference type="SMART" id="SM00420">
    <property type="entry name" value="HTH_DEOR"/>
    <property type="match status" value="1"/>
</dbReference>
<sequence>MLTTQRKKIILEWLARDGQVLAAPLAVEFGVSEDTVRRDLRELAAEGLLQRVHGGALPASSAVAPFSVRRTLESSGKRAIGMAAASMIAPGQVVIVDGGTTCAELVRHIPHSLSATIVTHSPTIAVALVDHPSIEVIVIGGRLYKHSIVTVGAAAIEAMSHIHADLYFMGVTGVHSTAGLSTGDLEEAYVKRALAARSAETVVLASKEKINAASAYSIGDVTLAQTIIVEASTDIALTEALEATGVSVVRA</sequence>
<evidence type="ECO:0000256" key="1">
    <source>
        <dbReference type="ARBA" id="ARBA00022491"/>
    </source>
</evidence>
<dbReference type="PANTHER" id="PTHR30363">
    <property type="entry name" value="HTH-TYPE TRANSCRIPTIONAL REGULATOR SRLR-RELATED"/>
    <property type="match status" value="1"/>
</dbReference>
<dbReference type="PROSITE" id="PS00894">
    <property type="entry name" value="HTH_DEOR_1"/>
    <property type="match status" value="1"/>
</dbReference>
<dbReference type="InterPro" id="IPR036388">
    <property type="entry name" value="WH-like_DNA-bd_sf"/>
</dbReference>
<organism evidence="6 7">
    <name type="scientific">Trinickia fusca</name>
    <dbReference type="NCBI Taxonomy" id="2419777"/>
    <lineage>
        <taxon>Bacteria</taxon>
        <taxon>Pseudomonadati</taxon>
        <taxon>Pseudomonadota</taxon>
        <taxon>Betaproteobacteria</taxon>
        <taxon>Burkholderiales</taxon>
        <taxon>Burkholderiaceae</taxon>
        <taxon>Trinickia</taxon>
    </lineage>
</organism>
<dbReference type="Proteomes" id="UP000280434">
    <property type="component" value="Unassembled WGS sequence"/>
</dbReference>
<dbReference type="Pfam" id="PF08220">
    <property type="entry name" value="HTH_DeoR"/>
    <property type="match status" value="1"/>
</dbReference>
<evidence type="ECO:0000256" key="3">
    <source>
        <dbReference type="ARBA" id="ARBA00023125"/>
    </source>
</evidence>
<dbReference type="PANTHER" id="PTHR30363:SF4">
    <property type="entry name" value="GLYCEROL-3-PHOSPHATE REGULON REPRESSOR"/>
    <property type="match status" value="1"/>
</dbReference>
<dbReference type="PROSITE" id="PS51000">
    <property type="entry name" value="HTH_DEOR_2"/>
    <property type="match status" value="1"/>
</dbReference>
<evidence type="ECO:0000313" key="7">
    <source>
        <dbReference type="Proteomes" id="UP000280434"/>
    </source>
</evidence>
<name>A0A494X3H6_9BURK</name>
<dbReference type="AlphaFoldDB" id="A0A494X3H6"/>
<evidence type="ECO:0000259" key="5">
    <source>
        <dbReference type="PROSITE" id="PS51000"/>
    </source>
</evidence>
<dbReference type="Gene3D" id="1.10.10.10">
    <property type="entry name" value="Winged helix-like DNA-binding domain superfamily/Winged helix DNA-binding domain"/>
    <property type="match status" value="1"/>
</dbReference>
<dbReference type="Pfam" id="PF00455">
    <property type="entry name" value="DeoRC"/>
    <property type="match status" value="1"/>
</dbReference>
<dbReference type="InterPro" id="IPR001034">
    <property type="entry name" value="DeoR_HTH"/>
</dbReference>